<evidence type="ECO:0000256" key="1">
    <source>
        <dbReference type="ARBA" id="ARBA00004173"/>
    </source>
</evidence>
<evidence type="ECO:0000256" key="8">
    <source>
        <dbReference type="ARBA" id="ARBA00040243"/>
    </source>
</evidence>
<evidence type="ECO:0000256" key="2">
    <source>
        <dbReference type="ARBA" id="ARBA00004275"/>
    </source>
</evidence>
<dbReference type="GO" id="GO:0016491">
    <property type="term" value="F:oxidoreductase activity"/>
    <property type="evidence" value="ECO:0007669"/>
    <property type="project" value="UniProtKB-KW"/>
</dbReference>
<feature type="domain" description="SCP2" evidence="9">
    <location>
        <begin position="316"/>
        <end position="404"/>
    </location>
</feature>
<evidence type="ECO:0000256" key="5">
    <source>
        <dbReference type="ARBA" id="ARBA00023002"/>
    </source>
</evidence>
<dbReference type="Gene3D" id="3.30.1050.10">
    <property type="entry name" value="SCP2 sterol-binding domain"/>
    <property type="match status" value="1"/>
</dbReference>
<dbReference type="EMBL" id="CAXITT010000070">
    <property type="protein sequence ID" value="CAL1530461.1"/>
    <property type="molecule type" value="Genomic_DNA"/>
</dbReference>
<reference evidence="10 11" key="1">
    <citation type="submission" date="2024-04" db="EMBL/GenBank/DDBJ databases">
        <authorList>
            <consortium name="Genoscope - CEA"/>
            <person name="William W."/>
        </authorList>
    </citation>
    <scope>NUCLEOTIDE SEQUENCE [LARGE SCALE GENOMIC DNA]</scope>
</reference>
<organism evidence="10 11">
    <name type="scientific">Lymnaea stagnalis</name>
    <name type="common">Great pond snail</name>
    <name type="synonym">Helix stagnalis</name>
    <dbReference type="NCBI Taxonomy" id="6523"/>
    <lineage>
        <taxon>Eukaryota</taxon>
        <taxon>Metazoa</taxon>
        <taxon>Spiralia</taxon>
        <taxon>Lophotrochozoa</taxon>
        <taxon>Mollusca</taxon>
        <taxon>Gastropoda</taxon>
        <taxon>Heterobranchia</taxon>
        <taxon>Euthyneura</taxon>
        <taxon>Panpulmonata</taxon>
        <taxon>Hygrophila</taxon>
        <taxon>Lymnaeoidea</taxon>
        <taxon>Lymnaeidae</taxon>
        <taxon>Lymnaea</taxon>
    </lineage>
</organism>
<dbReference type="PANTHER" id="PTHR42808:SF3">
    <property type="entry name" value="HYDROXYSTEROID DEHYDROGENASE-LIKE PROTEIN 2"/>
    <property type="match status" value="1"/>
</dbReference>
<evidence type="ECO:0000256" key="7">
    <source>
        <dbReference type="ARBA" id="ARBA00023140"/>
    </source>
</evidence>
<dbReference type="Pfam" id="PF00106">
    <property type="entry name" value="adh_short"/>
    <property type="match status" value="1"/>
</dbReference>
<dbReference type="SUPFAM" id="SSF55718">
    <property type="entry name" value="SCP-like"/>
    <property type="match status" value="1"/>
</dbReference>
<comment type="subcellular location">
    <subcellularLocation>
        <location evidence="1">Mitochondrion</location>
    </subcellularLocation>
    <subcellularLocation>
        <location evidence="2">Peroxisome</location>
    </subcellularLocation>
</comment>
<evidence type="ECO:0000313" key="11">
    <source>
        <dbReference type="Proteomes" id="UP001497497"/>
    </source>
</evidence>
<name>A0AAV2H9S1_LYMST</name>
<dbReference type="PANTHER" id="PTHR42808">
    <property type="entry name" value="HYDROXYSTEROID DEHYDROGENASE-LIKE PROTEIN 2"/>
    <property type="match status" value="1"/>
</dbReference>
<dbReference type="Gene3D" id="3.40.50.720">
    <property type="entry name" value="NAD(P)-binding Rossmann-like Domain"/>
    <property type="match status" value="1"/>
</dbReference>
<evidence type="ECO:0000313" key="10">
    <source>
        <dbReference type="EMBL" id="CAL1530461.1"/>
    </source>
</evidence>
<sequence>MAVNTGKLAGRTVFITGASRGIGKAIALKVAKDGANVVIAAKTAEPHPKLPGTIYTAAEEVNQAGGKAFPCIVDIRNEEQVQEAVRQTVSKFGGIDILINNASAISLTPTLATSMKKYDLMNGINARGTYLCSQACLPHLLKGQNPHILNLSPPLNMSPVWFKNHVAYTMAKYGMSMCVLGMAEEFRKEGVAVNALWPRTAIWTAAMEMIGGSETKQQCRTVDIISDAAYVILTRDSRQFTGNFCVDDEVLKSVGITDLEQYSCVPGSALLPDFFLDVGPNELQEKLKGSPASKQQEGESVSGVQQTFNRMGGLLTEDLVKDMKASYQFELSGTEPGTWYLDLKSGTGSIGQGGMEQPDCTMTLESQLFLDMFAGKASPTTSFMTGKLKIKGDMKAAMKLEKLMGKMRKSKL</sequence>
<dbReference type="InterPro" id="IPR036291">
    <property type="entry name" value="NAD(P)-bd_dom_sf"/>
</dbReference>
<keyword evidence="7" id="KW-0576">Peroxisome</keyword>
<dbReference type="InterPro" id="IPR003033">
    <property type="entry name" value="SCP2_sterol-bd_dom"/>
</dbReference>
<comment type="caution">
    <text evidence="10">The sequence shown here is derived from an EMBL/GenBank/DDBJ whole genome shotgun (WGS) entry which is preliminary data.</text>
</comment>
<dbReference type="Pfam" id="PF02036">
    <property type="entry name" value="SCP2"/>
    <property type="match status" value="1"/>
</dbReference>
<keyword evidence="6" id="KW-0496">Mitochondrion</keyword>
<dbReference type="NCBIfam" id="NF006133">
    <property type="entry name" value="PRK08278.1"/>
    <property type="match status" value="1"/>
</dbReference>
<accession>A0AAV2H9S1</accession>
<dbReference type="InterPro" id="IPR051935">
    <property type="entry name" value="HSDL2"/>
</dbReference>
<dbReference type="SUPFAM" id="SSF51735">
    <property type="entry name" value="NAD(P)-binding Rossmann-fold domains"/>
    <property type="match status" value="1"/>
</dbReference>
<keyword evidence="4" id="KW-0521">NADP</keyword>
<dbReference type="Proteomes" id="UP001497497">
    <property type="component" value="Unassembled WGS sequence"/>
</dbReference>
<evidence type="ECO:0000259" key="9">
    <source>
        <dbReference type="Pfam" id="PF02036"/>
    </source>
</evidence>
<protein>
    <recommendedName>
        <fullName evidence="8">Hydroxysteroid dehydrogenase-like protein 2</fullName>
    </recommendedName>
</protein>
<dbReference type="FunFam" id="3.40.50.720:FF:000301">
    <property type="entry name" value="Hydroxysteroid dehydrogenase like 2"/>
    <property type="match status" value="1"/>
</dbReference>
<dbReference type="GO" id="GO:0005777">
    <property type="term" value="C:peroxisome"/>
    <property type="evidence" value="ECO:0007669"/>
    <property type="project" value="UniProtKB-SubCell"/>
</dbReference>
<dbReference type="InterPro" id="IPR036527">
    <property type="entry name" value="SCP2_sterol-bd_dom_sf"/>
</dbReference>
<dbReference type="AlphaFoldDB" id="A0AAV2H9S1"/>
<gene>
    <name evidence="10" type="ORF">GSLYS_00004586001</name>
</gene>
<proteinExistence type="inferred from homology"/>
<keyword evidence="11" id="KW-1185">Reference proteome</keyword>
<evidence type="ECO:0000256" key="6">
    <source>
        <dbReference type="ARBA" id="ARBA00023128"/>
    </source>
</evidence>
<dbReference type="CDD" id="cd09762">
    <property type="entry name" value="HSDL2_SDR_c"/>
    <property type="match status" value="1"/>
</dbReference>
<dbReference type="GO" id="GO:0005739">
    <property type="term" value="C:mitochondrion"/>
    <property type="evidence" value="ECO:0007669"/>
    <property type="project" value="UniProtKB-SubCell"/>
</dbReference>
<evidence type="ECO:0000256" key="3">
    <source>
        <dbReference type="ARBA" id="ARBA00006484"/>
    </source>
</evidence>
<evidence type="ECO:0000256" key="4">
    <source>
        <dbReference type="ARBA" id="ARBA00022857"/>
    </source>
</evidence>
<keyword evidence="5" id="KW-0560">Oxidoreductase</keyword>
<dbReference type="PRINTS" id="PR00081">
    <property type="entry name" value="GDHRDH"/>
</dbReference>
<dbReference type="InterPro" id="IPR002347">
    <property type="entry name" value="SDR_fam"/>
</dbReference>
<comment type="similarity">
    <text evidence="3">Belongs to the short-chain dehydrogenases/reductases (SDR) family.</text>
</comment>